<dbReference type="SUPFAM" id="SSF143990">
    <property type="entry name" value="YbiA-like"/>
    <property type="match status" value="1"/>
</dbReference>
<keyword evidence="5" id="KW-1185">Reference proteome</keyword>
<gene>
    <name evidence="4" type="ORF">SAMN05443668_105188</name>
</gene>
<protein>
    <recommendedName>
        <fullName evidence="3">NADAR domain-containing protein</fullName>
    </recommendedName>
</protein>
<comment type="catalytic activity">
    <reaction evidence="1">
        <text>5-amino-6-(5-phospho-D-ribosylamino)uracil + H2O = 5,6-diaminouracil + D-ribose 5-phosphate</text>
        <dbReference type="Rhea" id="RHEA:55020"/>
        <dbReference type="ChEBI" id="CHEBI:15377"/>
        <dbReference type="ChEBI" id="CHEBI:46252"/>
        <dbReference type="ChEBI" id="CHEBI:58453"/>
        <dbReference type="ChEBI" id="CHEBI:78346"/>
    </reaction>
</comment>
<dbReference type="CDD" id="cd15457">
    <property type="entry name" value="NADAR"/>
    <property type="match status" value="1"/>
</dbReference>
<dbReference type="InterPro" id="IPR012816">
    <property type="entry name" value="NADAR"/>
</dbReference>
<evidence type="ECO:0000259" key="3">
    <source>
        <dbReference type="Pfam" id="PF08719"/>
    </source>
</evidence>
<dbReference type="Pfam" id="PF08719">
    <property type="entry name" value="NADAR"/>
    <property type="match status" value="1"/>
</dbReference>
<dbReference type="Proteomes" id="UP000184440">
    <property type="component" value="Unassembled WGS sequence"/>
</dbReference>
<dbReference type="AlphaFoldDB" id="A0A1M7QR06"/>
<proteinExistence type="predicted"/>
<evidence type="ECO:0000313" key="4">
    <source>
        <dbReference type="EMBL" id="SHN33806.1"/>
    </source>
</evidence>
<sequence>MLTPADYLNSLVRRESAGERVDHLYFWKALPGPGGRPGPGCLSQWWQQPFTVDGIEYGSAEHWMMAGKARLFGDDEALEQILAAEHPSLVKKLGQGVRNFDDKTWKAHRFEIVVAGNRAKFGSDPALAEYLVGTGDRVLVEASPLDRIWGIGLADDDPRAATSSTWRGLNLLGWALMEIRTELVTAPARR</sequence>
<name>A0A1M7QR06_9ACTN</name>
<dbReference type="Gene3D" id="1.10.357.40">
    <property type="entry name" value="YbiA-like"/>
    <property type="match status" value="1"/>
</dbReference>
<dbReference type="EMBL" id="FRCS01000005">
    <property type="protein sequence ID" value="SHN33806.1"/>
    <property type="molecule type" value="Genomic_DNA"/>
</dbReference>
<dbReference type="InterPro" id="IPR037238">
    <property type="entry name" value="YbiA-like_sf"/>
</dbReference>
<accession>A0A1M7QR06</accession>
<dbReference type="STRING" id="134849.SAMN05443668_105188"/>
<dbReference type="RefSeq" id="WP_218617611.1">
    <property type="nucleotide sequence ID" value="NZ_FRCS01000005.1"/>
</dbReference>
<evidence type="ECO:0000313" key="5">
    <source>
        <dbReference type="Proteomes" id="UP000184440"/>
    </source>
</evidence>
<dbReference type="NCBIfam" id="TIGR02464">
    <property type="entry name" value="ribofla_fusion"/>
    <property type="match status" value="1"/>
</dbReference>
<comment type="catalytic activity">
    <reaction evidence="2">
        <text>2,5-diamino-6-hydroxy-4-(5-phosphoribosylamino)-pyrimidine + H2O = 2,5,6-triamino-4-hydroxypyrimidine + D-ribose 5-phosphate</text>
        <dbReference type="Rhea" id="RHEA:23436"/>
        <dbReference type="ChEBI" id="CHEBI:15377"/>
        <dbReference type="ChEBI" id="CHEBI:58614"/>
        <dbReference type="ChEBI" id="CHEBI:78346"/>
        <dbReference type="ChEBI" id="CHEBI:137796"/>
    </reaction>
</comment>
<reference evidence="4 5" key="1">
    <citation type="submission" date="2016-11" db="EMBL/GenBank/DDBJ databases">
        <authorList>
            <person name="Jaros S."/>
            <person name="Januszkiewicz K."/>
            <person name="Wedrychowicz H."/>
        </authorList>
    </citation>
    <scope>NUCLEOTIDE SEQUENCE [LARGE SCALE GENOMIC DNA]</scope>
    <source>
        <strain evidence="4 5">DSM 46144</strain>
    </source>
</reference>
<evidence type="ECO:0000256" key="1">
    <source>
        <dbReference type="ARBA" id="ARBA00000022"/>
    </source>
</evidence>
<organism evidence="4 5">
    <name type="scientific">Cryptosporangium aurantiacum</name>
    <dbReference type="NCBI Taxonomy" id="134849"/>
    <lineage>
        <taxon>Bacteria</taxon>
        <taxon>Bacillati</taxon>
        <taxon>Actinomycetota</taxon>
        <taxon>Actinomycetes</taxon>
        <taxon>Cryptosporangiales</taxon>
        <taxon>Cryptosporangiaceae</taxon>
        <taxon>Cryptosporangium</taxon>
    </lineage>
</organism>
<feature type="domain" description="NADAR" evidence="3">
    <location>
        <begin position="38"/>
        <end position="183"/>
    </location>
</feature>
<evidence type="ECO:0000256" key="2">
    <source>
        <dbReference type="ARBA" id="ARBA00000751"/>
    </source>
</evidence>